<dbReference type="EMBL" id="REGN01002332">
    <property type="protein sequence ID" value="RNA28818.1"/>
    <property type="molecule type" value="Genomic_DNA"/>
</dbReference>
<feature type="non-terminal residue" evidence="3">
    <location>
        <position position="329"/>
    </location>
</feature>
<evidence type="ECO:0000313" key="3">
    <source>
        <dbReference type="EMBL" id="RNA28818.1"/>
    </source>
</evidence>
<name>A0A3M7RZL7_BRAPC</name>
<sequence>MIREIRTFYVALIIMVSRKIYYWARNNEEEAVLSFQDNFTQDIRFNPPPESIPIFMFKTTRWIFTAGSWSQSINKLSTIKSGDENPETRVPNKENKRLRFYSTESEDLGRISNKENPENSKNFRIFQLTQPTREHIHSRRPEPIREVCKINNQVVAFDLDTEAHISAISKEAYDSLQPQPKLVTVNREIYSAGGVMDNVLGLARVDLHIGNDSVSSHLLVVENLMVDCLLGRDLLPYSSSLKNMSKLIQKKIQAVSEVLLMDKDGKGNDSTDKAKRSITKRMLENPRRGSRLVLNCIKDNLDEVASTVEMFKTKLGEVSASCLLELKQE</sequence>
<dbReference type="InterPro" id="IPR018061">
    <property type="entry name" value="Retropepsins"/>
</dbReference>
<dbReference type="SUPFAM" id="SSF50630">
    <property type="entry name" value="Acid proteases"/>
    <property type="match status" value="1"/>
</dbReference>
<accession>A0A3M7RZL7</accession>
<proteinExistence type="predicted"/>
<dbReference type="Proteomes" id="UP000276133">
    <property type="component" value="Unassembled WGS sequence"/>
</dbReference>
<gene>
    <name evidence="3" type="ORF">BpHYR1_048386</name>
</gene>
<dbReference type="Pfam" id="PF00077">
    <property type="entry name" value="RVP"/>
    <property type="match status" value="1"/>
</dbReference>
<comment type="caution">
    <text evidence="3">The sequence shown here is derived from an EMBL/GenBank/DDBJ whole genome shotgun (WGS) entry which is preliminary data.</text>
</comment>
<dbReference type="GO" id="GO:0016787">
    <property type="term" value="F:hydrolase activity"/>
    <property type="evidence" value="ECO:0007669"/>
    <property type="project" value="UniProtKB-KW"/>
</dbReference>
<protein>
    <recommendedName>
        <fullName evidence="2">Retropepsins domain-containing protein</fullName>
    </recommendedName>
</protein>
<evidence type="ECO:0000256" key="1">
    <source>
        <dbReference type="ARBA" id="ARBA00022801"/>
    </source>
</evidence>
<dbReference type="AlphaFoldDB" id="A0A3M7RZL7"/>
<dbReference type="Gene3D" id="2.40.70.10">
    <property type="entry name" value="Acid Proteases"/>
    <property type="match status" value="1"/>
</dbReference>
<organism evidence="3 4">
    <name type="scientific">Brachionus plicatilis</name>
    <name type="common">Marine rotifer</name>
    <name type="synonym">Brachionus muelleri</name>
    <dbReference type="NCBI Taxonomy" id="10195"/>
    <lineage>
        <taxon>Eukaryota</taxon>
        <taxon>Metazoa</taxon>
        <taxon>Spiralia</taxon>
        <taxon>Gnathifera</taxon>
        <taxon>Rotifera</taxon>
        <taxon>Eurotatoria</taxon>
        <taxon>Monogononta</taxon>
        <taxon>Pseudotrocha</taxon>
        <taxon>Ploima</taxon>
        <taxon>Brachionidae</taxon>
        <taxon>Brachionus</taxon>
    </lineage>
</organism>
<evidence type="ECO:0000259" key="2">
    <source>
        <dbReference type="Pfam" id="PF00077"/>
    </source>
</evidence>
<dbReference type="InterPro" id="IPR021109">
    <property type="entry name" value="Peptidase_aspartic_dom_sf"/>
</dbReference>
<reference evidence="3 4" key="1">
    <citation type="journal article" date="2018" name="Sci. Rep.">
        <title>Genomic signatures of local adaptation to the degree of environmental predictability in rotifers.</title>
        <authorList>
            <person name="Franch-Gras L."/>
            <person name="Hahn C."/>
            <person name="Garcia-Roger E.M."/>
            <person name="Carmona M.J."/>
            <person name="Serra M."/>
            <person name="Gomez A."/>
        </authorList>
    </citation>
    <scope>NUCLEOTIDE SEQUENCE [LARGE SCALE GENOMIC DNA]</scope>
    <source>
        <strain evidence="3">HYR1</strain>
    </source>
</reference>
<keyword evidence="4" id="KW-1185">Reference proteome</keyword>
<feature type="domain" description="Retropepsins" evidence="2">
    <location>
        <begin position="143"/>
        <end position="235"/>
    </location>
</feature>
<evidence type="ECO:0000313" key="4">
    <source>
        <dbReference type="Proteomes" id="UP000276133"/>
    </source>
</evidence>
<keyword evidence="1" id="KW-0378">Hydrolase</keyword>